<proteinExistence type="predicted"/>
<reference evidence="2 3" key="1">
    <citation type="submission" date="2019-06" db="EMBL/GenBank/DDBJ databases">
        <title>Sequencing the genomes of 1000 actinobacteria strains.</title>
        <authorList>
            <person name="Klenk H.-P."/>
        </authorList>
    </citation>
    <scope>NUCLEOTIDE SEQUENCE [LARGE SCALE GENOMIC DNA]</scope>
    <source>
        <strain evidence="2 3">DSM 102131</strain>
    </source>
</reference>
<dbReference type="Proteomes" id="UP000319927">
    <property type="component" value="Unassembled WGS sequence"/>
</dbReference>
<keyword evidence="3" id="KW-1185">Reference proteome</keyword>
<gene>
    <name evidence="2" type="ORF">FHX75_111334</name>
</gene>
<evidence type="ECO:0000256" key="1">
    <source>
        <dbReference type="SAM" id="MobiDB-lite"/>
    </source>
</evidence>
<dbReference type="RefSeq" id="WP_246157737.1">
    <property type="nucleotide sequence ID" value="NZ_VIXA01000001.1"/>
</dbReference>
<name>A0A561WWE6_9ACTN</name>
<organism evidence="2 3">
    <name type="scientific">Micromonospora palomenae</name>
    <dbReference type="NCBI Taxonomy" id="1461247"/>
    <lineage>
        <taxon>Bacteria</taxon>
        <taxon>Bacillati</taxon>
        <taxon>Actinomycetota</taxon>
        <taxon>Actinomycetes</taxon>
        <taxon>Micromonosporales</taxon>
        <taxon>Micromonosporaceae</taxon>
        <taxon>Micromonospora</taxon>
    </lineage>
</organism>
<accession>A0A561WWE6</accession>
<evidence type="ECO:0000313" key="2">
    <source>
        <dbReference type="EMBL" id="TWG28183.1"/>
    </source>
</evidence>
<sequence length="179" mass="18700">MNTPCFVGTTDPANPHLVHARFVLLDGHPGVVVPTLAAIWAEHAHRDTRALIGAVLARDWEYLDPTTTATTVSGMGRQSVPGVGIPLTGADPDCAVDAPEPVTVFPLCRAGHLDTQWIYLLDPATDTVAVHTDDGHHLARYRLRDCVSPSAGPDPARSPASGTSATASCALVSAPGTAR</sequence>
<dbReference type="EMBL" id="VIXA01000001">
    <property type="protein sequence ID" value="TWG28183.1"/>
    <property type="molecule type" value="Genomic_DNA"/>
</dbReference>
<feature type="region of interest" description="Disordered" evidence="1">
    <location>
        <begin position="150"/>
        <end position="179"/>
    </location>
</feature>
<comment type="caution">
    <text evidence="2">The sequence shown here is derived from an EMBL/GenBank/DDBJ whole genome shotgun (WGS) entry which is preliminary data.</text>
</comment>
<protein>
    <submittedName>
        <fullName evidence="2">Uncharacterized protein</fullName>
    </submittedName>
</protein>
<dbReference type="AlphaFoldDB" id="A0A561WWE6"/>
<evidence type="ECO:0000313" key="3">
    <source>
        <dbReference type="Proteomes" id="UP000319927"/>
    </source>
</evidence>